<name>A0A346B0Y4_9FIRM</name>
<feature type="chain" id="PRO_5039639914" evidence="1">
    <location>
        <begin position="25"/>
        <end position="401"/>
    </location>
</feature>
<evidence type="ECO:0000313" key="2">
    <source>
        <dbReference type="EMBL" id="AXL21777.1"/>
    </source>
</evidence>
<dbReference type="EMBL" id="CP029462">
    <property type="protein sequence ID" value="AXL21777.1"/>
    <property type="molecule type" value="Genomic_DNA"/>
</dbReference>
<dbReference type="RefSeq" id="WP_107196539.1">
    <property type="nucleotide sequence ID" value="NZ_CP029462.1"/>
</dbReference>
<gene>
    <name evidence="2" type="ORF">DKB62_09500</name>
</gene>
<reference evidence="2 3" key="1">
    <citation type="submission" date="2018-05" db="EMBL/GenBank/DDBJ databases">
        <title>Complete genome sequence of Megasphaera sp. AJH120T, isolated from the ceca of a chicken.</title>
        <authorList>
            <person name="Maki J."/>
            <person name="Looft T."/>
        </authorList>
    </citation>
    <scope>NUCLEOTIDE SEQUENCE [LARGE SCALE GENOMIC DNA]</scope>
    <source>
        <strain evidence="2 3">AJH120</strain>
    </source>
</reference>
<dbReference type="KEGG" id="meg:DKB62_09500"/>
<protein>
    <submittedName>
        <fullName evidence="2">Uncharacterized protein</fullName>
    </submittedName>
</protein>
<dbReference type="Proteomes" id="UP000254337">
    <property type="component" value="Chromosome"/>
</dbReference>
<accession>A0A346B0Y4</accession>
<dbReference type="OrthoDB" id="1622704at2"/>
<evidence type="ECO:0000256" key="1">
    <source>
        <dbReference type="SAM" id="SignalP"/>
    </source>
</evidence>
<keyword evidence="3" id="KW-1185">Reference proteome</keyword>
<organism evidence="2 3">
    <name type="scientific">Megasphaera stantonii</name>
    <dbReference type="NCBI Taxonomy" id="2144175"/>
    <lineage>
        <taxon>Bacteria</taxon>
        <taxon>Bacillati</taxon>
        <taxon>Bacillota</taxon>
        <taxon>Negativicutes</taxon>
        <taxon>Veillonellales</taxon>
        <taxon>Veillonellaceae</taxon>
        <taxon>Megasphaera</taxon>
    </lineage>
</organism>
<feature type="signal peptide" evidence="1">
    <location>
        <begin position="1"/>
        <end position="24"/>
    </location>
</feature>
<evidence type="ECO:0000313" key="3">
    <source>
        <dbReference type="Proteomes" id="UP000254337"/>
    </source>
</evidence>
<sequence>MNGKKNLILAVFCLLCASCLPVGAVSADGSPAQSEPALPAVQSHTGAAAQVAAAGEGEEADKKDKKKPISNGKVLTKEEIGAMDIAVPSVLHAGDFHVGGIHCGDSLRKVRSLYGSPTKYARSAHYTTMQYDGKDIAMRVRSRNDTADILKETGEEREGVRIGVESVFLTSGKDAVFGRGLRLKMPAEVLVRQMGIPSNVLRDADANIYYFVYENPARDSAMIFAVANRKIERVALMPPRPPYSRGEALPAQNKWSERDFTLMGFSLNQPFQANKYNMWNNLVKRDSNNFWLYGDYGVEVDRRNMVQKVFLLTNNAYTSRGATLGYHVSTVLSLYGRPDRVEVGPEAEKSVDAYYYDSPFQKGVSLVFVVNHASRYVEDVLLISAPIQNLQDPMARYGLQS</sequence>
<keyword evidence="1" id="KW-0732">Signal</keyword>
<dbReference type="AlphaFoldDB" id="A0A346B0Y4"/>
<proteinExistence type="predicted"/>